<comment type="caution">
    <text evidence="4">The sequence shown here is derived from an EMBL/GenBank/DDBJ whole genome shotgun (WGS) entry which is preliminary data.</text>
</comment>
<evidence type="ECO:0000256" key="2">
    <source>
        <dbReference type="ARBA" id="ARBA00023445"/>
    </source>
</evidence>
<protein>
    <recommendedName>
        <fullName evidence="3">NAD-dependent epimerase/dehydratase domain-containing protein</fullName>
    </recommendedName>
</protein>
<keyword evidence="5" id="KW-1185">Reference proteome</keyword>
<reference evidence="4" key="1">
    <citation type="journal article" date="2023" name="Mol. Phylogenet. Evol.">
        <title>Genome-scale phylogeny and comparative genomics of the fungal order Sordariales.</title>
        <authorList>
            <person name="Hensen N."/>
            <person name="Bonometti L."/>
            <person name="Westerberg I."/>
            <person name="Brannstrom I.O."/>
            <person name="Guillou S."/>
            <person name="Cros-Aarteil S."/>
            <person name="Calhoun S."/>
            <person name="Haridas S."/>
            <person name="Kuo A."/>
            <person name="Mondo S."/>
            <person name="Pangilinan J."/>
            <person name="Riley R."/>
            <person name="LaButti K."/>
            <person name="Andreopoulos B."/>
            <person name="Lipzen A."/>
            <person name="Chen C."/>
            <person name="Yan M."/>
            <person name="Daum C."/>
            <person name="Ng V."/>
            <person name="Clum A."/>
            <person name="Steindorff A."/>
            <person name="Ohm R.A."/>
            <person name="Martin F."/>
            <person name="Silar P."/>
            <person name="Natvig D.O."/>
            <person name="Lalanne C."/>
            <person name="Gautier V."/>
            <person name="Ament-Velasquez S.L."/>
            <person name="Kruys A."/>
            <person name="Hutchinson M.I."/>
            <person name="Powell A.J."/>
            <person name="Barry K."/>
            <person name="Miller A.N."/>
            <person name="Grigoriev I.V."/>
            <person name="Debuchy R."/>
            <person name="Gladieux P."/>
            <person name="Hiltunen Thoren M."/>
            <person name="Johannesson H."/>
        </authorList>
    </citation>
    <scope>NUCLEOTIDE SEQUENCE</scope>
    <source>
        <strain evidence="4">PSN243</strain>
    </source>
</reference>
<dbReference type="Proteomes" id="UP001321760">
    <property type="component" value="Unassembled WGS sequence"/>
</dbReference>
<gene>
    <name evidence="4" type="ORF">QBC34DRAFT_486082</name>
</gene>
<dbReference type="SUPFAM" id="SSF51735">
    <property type="entry name" value="NAD(P)-binding Rossmann-fold domains"/>
    <property type="match status" value="1"/>
</dbReference>
<evidence type="ECO:0000259" key="3">
    <source>
        <dbReference type="Pfam" id="PF01370"/>
    </source>
</evidence>
<dbReference type="InterPro" id="IPR001509">
    <property type="entry name" value="Epimerase_deHydtase"/>
</dbReference>
<dbReference type="EMBL" id="MU865947">
    <property type="protein sequence ID" value="KAK4447828.1"/>
    <property type="molecule type" value="Genomic_DNA"/>
</dbReference>
<name>A0AAV9GHY2_9PEZI</name>
<evidence type="ECO:0000313" key="4">
    <source>
        <dbReference type="EMBL" id="KAK4447828.1"/>
    </source>
</evidence>
<feature type="domain" description="NAD-dependent epimerase/dehydratase" evidence="3">
    <location>
        <begin position="305"/>
        <end position="554"/>
    </location>
</feature>
<keyword evidence="1" id="KW-0560">Oxidoreductase</keyword>
<sequence length="633" mass="69573">MEHAGRQRIRFVHVDRPAKPDQKQAREIRSHAARETHARARRLRVIAHLGLPDPRQDPPLAPTIPGSTQQEIAKENKNIADPKSLLPASRKDPFAAFVRSLEPVEHFLLDHCMSYVRVVIPLSSATCTAFKDAIEGAYYGRRMVADWVPFALADVGLLSGMFLAACRDLSLSDHPRKGVFYTMALQYKLSCLRALKSAISADPSAPDDAAVAKVIALVADEIALGNKETSQNHVLGAMKMVDLRGGPQNLGLNGLLDFVLQRLVHDKGIFDQYQCWGDLLLSPAYFARFAAMAGAQATIPKGSLVLITGITGHVASELTKQFLDRGYRVRGTVRDLAKASWLVNDVFKSYVDRGELEVVPIPDIAAEGGFDDAVKGASAVAHVATIGFDADPNKVVTPTVRSTLSILKAALKEPSVKRFVYTGSIVATTMVVPGNTENITKDSWNDAAVEIAWAPPPYNPDRTFPVYMASKVAAEKALWKFVEEEKPPFAVNVVTPQTIIGKRLNKNCTSLSASILPSMYEGNLEITNMLPAMFAVDVKDVALLHLAAALDPDVKSERIQAWGRHQTWNEALALLRKLFPNHKFVDDFVNPPSYSITADLTLPLALLKKWGGQSDWRPIEETYLDNLDHVPRE</sequence>
<accession>A0AAV9GHY2</accession>
<dbReference type="PANTHER" id="PTHR10366:SF562">
    <property type="entry name" value="ALDEHYDE REDUCTASE II (AFU_ORTHOLOGUE AFUA_1G11360)"/>
    <property type="match status" value="1"/>
</dbReference>
<dbReference type="InterPro" id="IPR036291">
    <property type="entry name" value="NAD(P)-bd_dom_sf"/>
</dbReference>
<comment type="similarity">
    <text evidence="2">Belongs to the NAD(P)-dependent epimerase/dehydratase family. Dihydroflavonol-4-reductase subfamily.</text>
</comment>
<reference evidence="4" key="2">
    <citation type="submission" date="2023-05" db="EMBL/GenBank/DDBJ databases">
        <authorList>
            <consortium name="Lawrence Berkeley National Laboratory"/>
            <person name="Steindorff A."/>
            <person name="Hensen N."/>
            <person name="Bonometti L."/>
            <person name="Westerberg I."/>
            <person name="Brannstrom I.O."/>
            <person name="Guillou S."/>
            <person name="Cros-Aarteil S."/>
            <person name="Calhoun S."/>
            <person name="Haridas S."/>
            <person name="Kuo A."/>
            <person name="Mondo S."/>
            <person name="Pangilinan J."/>
            <person name="Riley R."/>
            <person name="Labutti K."/>
            <person name="Andreopoulos B."/>
            <person name="Lipzen A."/>
            <person name="Chen C."/>
            <person name="Yanf M."/>
            <person name="Daum C."/>
            <person name="Ng V."/>
            <person name="Clum A."/>
            <person name="Ohm R."/>
            <person name="Martin F."/>
            <person name="Silar P."/>
            <person name="Natvig D."/>
            <person name="Lalanne C."/>
            <person name="Gautier V."/>
            <person name="Ament-Velasquez S.L."/>
            <person name="Kruys A."/>
            <person name="Hutchinson M.I."/>
            <person name="Powell A.J."/>
            <person name="Barry K."/>
            <person name="Miller A.N."/>
            <person name="Grigoriev I.V."/>
            <person name="Debuchy R."/>
            <person name="Gladieux P."/>
            <person name="Thoren M.H."/>
            <person name="Johannesson H."/>
        </authorList>
    </citation>
    <scope>NUCLEOTIDE SEQUENCE</scope>
    <source>
        <strain evidence="4">PSN243</strain>
    </source>
</reference>
<dbReference type="PANTHER" id="PTHR10366">
    <property type="entry name" value="NAD DEPENDENT EPIMERASE/DEHYDRATASE"/>
    <property type="match status" value="1"/>
</dbReference>
<dbReference type="Pfam" id="PF01370">
    <property type="entry name" value="Epimerase"/>
    <property type="match status" value="1"/>
</dbReference>
<organism evidence="4 5">
    <name type="scientific">Podospora aff. communis PSN243</name>
    <dbReference type="NCBI Taxonomy" id="3040156"/>
    <lineage>
        <taxon>Eukaryota</taxon>
        <taxon>Fungi</taxon>
        <taxon>Dikarya</taxon>
        <taxon>Ascomycota</taxon>
        <taxon>Pezizomycotina</taxon>
        <taxon>Sordariomycetes</taxon>
        <taxon>Sordariomycetidae</taxon>
        <taxon>Sordariales</taxon>
        <taxon>Podosporaceae</taxon>
        <taxon>Podospora</taxon>
    </lineage>
</organism>
<dbReference type="AlphaFoldDB" id="A0AAV9GHY2"/>
<dbReference type="Gene3D" id="3.40.50.720">
    <property type="entry name" value="NAD(P)-binding Rossmann-like Domain"/>
    <property type="match status" value="1"/>
</dbReference>
<dbReference type="InterPro" id="IPR050425">
    <property type="entry name" value="NAD(P)_dehydrat-like"/>
</dbReference>
<evidence type="ECO:0000313" key="5">
    <source>
        <dbReference type="Proteomes" id="UP001321760"/>
    </source>
</evidence>
<dbReference type="GO" id="GO:0016616">
    <property type="term" value="F:oxidoreductase activity, acting on the CH-OH group of donors, NAD or NADP as acceptor"/>
    <property type="evidence" value="ECO:0007669"/>
    <property type="project" value="TreeGrafter"/>
</dbReference>
<evidence type="ECO:0000256" key="1">
    <source>
        <dbReference type="ARBA" id="ARBA00023002"/>
    </source>
</evidence>
<proteinExistence type="inferred from homology"/>